<dbReference type="PANTHER" id="PTHR43073">
    <property type="entry name" value="DIHYDROPYRIMIDINE DEHYDROGENASE [NADP(+)]"/>
    <property type="match status" value="1"/>
</dbReference>
<dbReference type="AlphaFoldDB" id="A0A1W1DCU8"/>
<dbReference type="SUPFAM" id="SSF51395">
    <property type="entry name" value="FMN-linked oxidoreductases"/>
    <property type="match status" value="1"/>
</dbReference>
<dbReference type="Gene3D" id="3.20.20.70">
    <property type="entry name" value="Aldolase class I"/>
    <property type="match status" value="1"/>
</dbReference>
<organism evidence="3">
    <name type="scientific">hydrothermal vent metagenome</name>
    <dbReference type="NCBI Taxonomy" id="652676"/>
    <lineage>
        <taxon>unclassified sequences</taxon>
        <taxon>metagenomes</taxon>
        <taxon>ecological metagenomes</taxon>
    </lineage>
</organism>
<dbReference type="GO" id="GO:0017113">
    <property type="term" value="F:dihydropyrimidine dehydrogenase (NADP+) activity"/>
    <property type="evidence" value="ECO:0007669"/>
    <property type="project" value="TreeGrafter"/>
</dbReference>
<dbReference type="GO" id="GO:1990663">
    <property type="term" value="F:dihydroorotate dehydrogenase (fumarate) activity"/>
    <property type="evidence" value="ECO:0007669"/>
    <property type="project" value="UniProtKB-EC"/>
</dbReference>
<dbReference type="InterPro" id="IPR013785">
    <property type="entry name" value="Aldolase_TIM"/>
</dbReference>
<dbReference type="GO" id="GO:0006212">
    <property type="term" value="P:uracil catabolic process"/>
    <property type="evidence" value="ECO:0007669"/>
    <property type="project" value="TreeGrafter"/>
</dbReference>
<dbReference type="Pfam" id="PF01180">
    <property type="entry name" value="DHO_dh"/>
    <property type="match status" value="1"/>
</dbReference>
<name>A0A1W1DCU8_9ZZZZ</name>
<dbReference type="PANTHER" id="PTHR43073:SF2">
    <property type="entry name" value="DIHYDROPYRIMIDINE DEHYDROGENASE [NADP(+)]"/>
    <property type="match status" value="1"/>
</dbReference>
<dbReference type="GO" id="GO:0005737">
    <property type="term" value="C:cytoplasm"/>
    <property type="evidence" value="ECO:0007669"/>
    <property type="project" value="InterPro"/>
</dbReference>
<reference evidence="3" key="1">
    <citation type="submission" date="2016-10" db="EMBL/GenBank/DDBJ databases">
        <authorList>
            <person name="de Groot N.N."/>
        </authorList>
    </citation>
    <scope>NUCLEOTIDE SEQUENCE</scope>
</reference>
<dbReference type="InterPro" id="IPR005720">
    <property type="entry name" value="Dihydroorotate_DH_cat"/>
</dbReference>
<feature type="domain" description="Dihydroorotate dehydrogenase catalytic" evidence="2">
    <location>
        <begin position="1"/>
        <end position="216"/>
    </location>
</feature>
<dbReference type="GO" id="GO:0006221">
    <property type="term" value="P:pyrimidine nucleotide biosynthetic process"/>
    <property type="evidence" value="ECO:0007669"/>
    <property type="project" value="InterPro"/>
</dbReference>
<dbReference type="InterPro" id="IPR033888">
    <property type="entry name" value="DHOD_1B"/>
</dbReference>
<dbReference type="EC" id="1.3.98.1" evidence="3"/>
<evidence type="ECO:0000313" key="3">
    <source>
        <dbReference type="EMBL" id="SFV78936.1"/>
    </source>
</evidence>
<accession>A0A1W1DCU8</accession>
<sequence length="246" mass="26331">MQNPGTDVVINDIMPNLDKTETRFIINISGSSVEEYGEIAKRFDDTDIDAIEINISCPNVKEGGVAFGNDPDMSYRVVEICRKNTTKALITKLSPNQTDIAHSAQRCIDAGTDGLAVINTLMGMAIDTQSRTPIIGNNQGGLSGPAIKPIALLKVHQVYQVSKHHNVPIIGQGGITTVNDALEFIIAGSATVGIGTALFYDPLVCNKINDGISQYLIDNKLNSIDDLVGTLTLNSAISQCDIDTDK</sequence>
<dbReference type="EMBL" id="FPHS01000070">
    <property type="protein sequence ID" value="SFV78936.1"/>
    <property type="molecule type" value="Genomic_DNA"/>
</dbReference>
<dbReference type="GO" id="GO:0002058">
    <property type="term" value="F:uracil binding"/>
    <property type="evidence" value="ECO:0007669"/>
    <property type="project" value="TreeGrafter"/>
</dbReference>
<evidence type="ECO:0000256" key="1">
    <source>
        <dbReference type="ARBA" id="ARBA00023002"/>
    </source>
</evidence>
<dbReference type="GO" id="GO:0006210">
    <property type="term" value="P:thymine catabolic process"/>
    <property type="evidence" value="ECO:0007669"/>
    <property type="project" value="TreeGrafter"/>
</dbReference>
<keyword evidence="1 3" id="KW-0560">Oxidoreductase</keyword>
<gene>
    <name evidence="3" type="ORF">MNB_SUP05-11-755</name>
</gene>
<evidence type="ECO:0000259" key="2">
    <source>
        <dbReference type="Pfam" id="PF01180"/>
    </source>
</evidence>
<dbReference type="GO" id="GO:0050661">
    <property type="term" value="F:NADP binding"/>
    <property type="evidence" value="ECO:0007669"/>
    <property type="project" value="TreeGrafter"/>
</dbReference>
<dbReference type="NCBIfam" id="NF005574">
    <property type="entry name" value="PRK07259.1"/>
    <property type="match status" value="1"/>
</dbReference>
<dbReference type="CDD" id="cd04740">
    <property type="entry name" value="DHOD_1B_like"/>
    <property type="match status" value="1"/>
</dbReference>
<proteinExistence type="predicted"/>
<protein>
    <submittedName>
        <fullName evidence="3">Dihydroorotate dehydrogenase, catalytic subunit</fullName>
        <ecNumber evidence="3">1.3.98.1</ecNumber>
    </submittedName>
</protein>